<feature type="active site" description="Charge relay system" evidence="6">
    <location>
        <position position="175"/>
    </location>
</feature>
<organism evidence="11 12">
    <name type="scientific">Ascodesmis nigricans</name>
    <dbReference type="NCBI Taxonomy" id="341454"/>
    <lineage>
        <taxon>Eukaryota</taxon>
        <taxon>Fungi</taxon>
        <taxon>Dikarya</taxon>
        <taxon>Ascomycota</taxon>
        <taxon>Pezizomycotina</taxon>
        <taxon>Pezizomycetes</taxon>
        <taxon>Pezizales</taxon>
        <taxon>Ascodesmidaceae</taxon>
        <taxon>Ascodesmis</taxon>
    </lineage>
</organism>
<sequence length="418" mass="44540">MYSLNLHRTTAVILSLLTIFTTSLRIPRHARAGDVIPGSYIVVLNDNATETTFETHNSWVTSTLARRSLMKRRGRRGIGGTKVDYGPENLGVHSKFSFGKSQAYWGEFDPQTIEEVRSRPEVAYIEEDTVVKKQALRLQGNPPWGLARISQKTLIASAYLYDSSAGSGTTAFVLDTGVDVTHPDFDGRATWGTTTAPYATDEDLDGHGTHVAGTIAGKIHGAAKNASIVAVKVLGDDGFGATSNIIMGIQWAVSQAAGKKAIINMSLGGPRSRAMNMAAENAVAKGITIIVAAGNDNQAAGYFSPASASNVITVGATDGKDVRAEFSNYGPEVDIYAPGTSIVSTFPGSDYWPEAFHILDGTSMAAPHVTGVALCLMARENLKTPTEIKNRLLKLSQAVVKEPGPKTTNKMLYNGSGF</sequence>
<evidence type="ECO:0000259" key="9">
    <source>
        <dbReference type="Pfam" id="PF00082"/>
    </source>
</evidence>
<feature type="signal peptide" evidence="8">
    <location>
        <begin position="1"/>
        <end position="32"/>
    </location>
</feature>
<dbReference type="OrthoDB" id="206201at2759"/>
<keyword evidence="5 6" id="KW-0720">Serine protease</keyword>
<evidence type="ECO:0000256" key="3">
    <source>
        <dbReference type="ARBA" id="ARBA00022729"/>
    </source>
</evidence>
<dbReference type="Gene3D" id="3.40.50.200">
    <property type="entry name" value="Peptidase S8/S53 domain"/>
    <property type="match status" value="1"/>
</dbReference>
<dbReference type="PRINTS" id="PR00723">
    <property type="entry name" value="SUBTILISIN"/>
</dbReference>
<dbReference type="PROSITE" id="PS00137">
    <property type="entry name" value="SUBTILASE_HIS"/>
    <property type="match status" value="1"/>
</dbReference>
<dbReference type="Proteomes" id="UP000298138">
    <property type="component" value="Unassembled WGS sequence"/>
</dbReference>
<evidence type="ECO:0000256" key="4">
    <source>
        <dbReference type="ARBA" id="ARBA00022801"/>
    </source>
</evidence>
<evidence type="ECO:0000313" key="12">
    <source>
        <dbReference type="Proteomes" id="UP000298138"/>
    </source>
</evidence>
<protein>
    <submittedName>
        <fullName evidence="11">Subtilisin-like protein</fullName>
    </submittedName>
</protein>
<dbReference type="InterPro" id="IPR036852">
    <property type="entry name" value="Peptidase_S8/S53_dom_sf"/>
</dbReference>
<gene>
    <name evidence="11" type="ORF">EX30DRAFT_359457</name>
</gene>
<dbReference type="InterPro" id="IPR037045">
    <property type="entry name" value="S8pro/Inhibitor_I9_sf"/>
</dbReference>
<dbReference type="PANTHER" id="PTHR43806">
    <property type="entry name" value="PEPTIDASE S8"/>
    <property type="match status" value="1"/>
</dbReference>
<dbReference type="PANTHER" id="PTHR43806:SF11">
    <property type="entry name" value="CEREVISIN-RELATED"/>
    <property type="match status" value="1"/>
</dbReference>
<dbReference type="FunFam" id="3.40.50.200:FF:000014">
    <property type="entry name" value="Proteinase K"/>
    <property type="match status" value="1"/>
</dbReference>
<dbReference type="InterPro" id="IPR022398">
    <property type="entry name" value="Peptidase_S8_His-AS"/>
</dbReference>
<keyword evidence="12" id="KW-1185">Reference proteome</keyword>
<reference evidence="11 12" key="1">
    <citation type="submission" date="2019-04" db="EMBL/GenBank/DDBJ databases">
        <title>Comparative genomics and transcriptomics to analyze fruiting body development in filamentous ascomycetes.</title>
        <authorList>
            <consortium name="DOE Joint Genome Institute"/>
            <person name="Lutkenhaus R."/>
            <person name="Traeger S."/>
            <person name="Breuer J."/>
            <person name="Kuo A."/>
            <person name="Lipzen A."/>
            <person name="Pangilinan J."/>
            <person name="Dilworth D."/>
            <person name="Sandor L."/>
            <person name="Poggeler S."/>
            <person name="Barry K."/>
            <person name="Grigoriev I.V."/>
            <person name="Nowrousian M."/>
        </authorList>
    </citation>
    <scope>NUCLEOTIDE SEQUENCE [LARGE SCALE GENOMIC DNA]</scope>
    <source>
        <strain evidence="11 12">CBS 389.68</strain>
    </source>
</reference>
<keyword evidence="2 6" id="KW-0645">Protease</keyword>
<evidence type="ECO:0000256" key="5">
    <source>
        <dbReference type="ARBA" id="ARBA00022825"/>
    </source>
</evidence>
<dbReference type="GO" id="GO:0006508">
    <property type="term" value="P:proteolysis"/>
    <property type="evidence" value="ECO:0007669"/>
    <property type="project" value="UniProtKB-KW"/>
</dbReference>
<evidence type="ECO:0000256" key="1">
    <source>
        <dbReference type="ARBA" id="ARBA00011073"/>
    </source>
</evidence>
<evidence type="ECO:0000256" key="7">
    <source>
        <dbReference type="RuleBase" id="RU003355"/>
    </source>
</evidence>
<dbReference type="Gene3D" id="3.30.70.80">
    <property type="entry name" value="Peptidase S8 propeptide/proteinase inhibitor I9"/>
    <property type="match status" value="1"/>
</dbReference>
<accession>A0A4S2MT52</accession>
<dbReference type="SUPFAM" id="SSF52743">
    <property type="entry name" value="Subtilisin-like"/>
    <property type="match status" value="1"/>
</dbReference>
<dbReference type="GO" id="GO:0004252">
    <property type="term" value="F:serine-type endopeptidase activity"/>
    <property type="evidence" value="ECO:0007669"/>
    <property type="project" value="UniProtKB-UniRule"/>
</dbReference>
<evidence type="ECO:0000259" key="10">
    <source>
        <dbReference type="Pfam" id="PF05922"/>
    </source>
</evidence>
<dbReference type="InterPro" id="IPR023828">
    <property type="entry name" value="Peptidase_S8_Ser-AS"/>
</dbReference>
<dbReference type="InterPro" id="IPR010259">
    <property type="entry name" value="S8pro/Inhibitor_I9"/>
</dbReference>
<dbReference type="PROSITE" id="PS00136">
    <property type="entry name" value="SUBTILASE_ASP"/>
    <property type="match status" value="1"/>
</dbReference>
<dbReference type="InterPro" id="IPR015500">
    <property type="entry name" value="Peptidase_S8_subtilisin-rel"/>
</dbReference>
<evidence type="ECO:0000313" key="11">
    <source>
        <dbReference type="EMBL" id="TGZ79646.1"/>
    </source>
</evidence>
<proteinExistence type="inferred from homology"/>
<dbReference type="InterPro" id="IPR050131">
    <property type="entry name" value="Peptidase_S8_subtilisin-like"/>
</dbReference>
<feature type="domain" description="Inhibitor I9" evidence="10">
    <location>
        <begin position="39"/>
        <end position="132"/>
    </location>
</feature>
<feature type="active site" description="Charge relay system" evidence="6">
    <location>
        <position position="363"/>
    </location>
</feature>
<evidence type="ECO:0000256" key="6">
    <source>
        <dbReference type="PROSITE-ProRule" id="PRU01240"/>
    </source>
</evidence>
<dbReference type="InterPro" id="IPR023827">
    <property type="entry name" value="Peptidase_S8_Asp-AS"/>
</dbReference>
<dbReference type="CDD" id="cd04077">
    <property type="entry name" value="Peptidases_S8_PCSK9_ProteinaseK_like"/>
    <property type="match status" value="1"/>
</dbReference>
<name>A0A4S2MT52_9PEZI</name>
<feature type="chain" id="PRO_5020730623" evidence="8">
    <location>
        <begin position="33"/>
        <end position="418"/>
    </location>
</feature>
<dbReference type="InParanoid" id="A0A4S2MT52"/>
<dbReference type="PROSITE" id="PS51892">
    <property type="entry name" value="SUBTILASE"/>
    <property type="match status" value="1"/>
</dbReference>
<dbReference type="Pfam" id="PF05922">
    <property type="entry name" value="Inhibitor_I9"/>
    <property type="match status" value="1"/>
</dbReference>
<feature type="domain" description="Peptidase S8/S53" evidence="9">
    <location>
        <begin position="166"/>
        <end position="396"/>
    </location>
</feature>
<dbReference type="GO" id="GO:0005576">
    <property type="term" value="C:extracellular region"/>
    <property type="evidence" value="ECO:0007669"/>
    <property type="project" value="UniProtKB-ARBA"/>
</dbReference>
<dbReference type="AlphaFoldDB" id="A0A4S2MT52"/>
<evidence type="ECO:0000256" key="2">
    <source>
        <dbReference type="ARBA" id="ARBA00022670"/>
    </source>
</evidence>
<comment type="similarity">
    <text evidence="1 6 7">Belongs to the peptidase S8 family.</text>
</comment>
<dbReference type="PROSITE" id="PS00138">
    <property type="entry name" value="SUBTILASE_SER"/>
    <property type="match status" value="1"/>
</dbReference>
<dbReference type="InterPro" id="IPR034193">
    <property type="entry name" value="PCSK9_ProteinaseK-like"/>
</dbReference>
<evidence type="ECO:0000256" key="8">
    <source>
        <dbReference type="SAM" id="SignalP"/>
    </source>
</evidence>
<keyword evidence="4 6" id="KW-0378">Hydrolase</keyword>
<dbReference type="InterPro" id="IPR000209">
    <property type="entry name" value="Peptidase_S8/S53_dom"/>
</dbReference>
<feature type="active site" description="Charge relay system" evidence="6">
    <location>
        <position position="207"/>
    </location>
</feature>
<keyword evidence="3 8" id="KW-0732">Signal</keyword>
<dbReference type="EMBL" id="ML220130">
    <property type="protein sequence ID" value="TGZ79646.1"/>
    <property type="molecule type" value="Genomic_DNA"/>
</dbReference>
<dbReference type="Pfam" id="PF00082">
    <property type="entry name" value="Peptidase_S8"/>
    <property type="match status" value="1"/>
</dbReference>
<dbReference type="SUPFAM" id="SSF54897">
    <property type="entry name" value="Protease propeptides/inhibitors"/>
    <property type="match status" value="1"/>
</dbReference>
<dbReference type="STRING" id="341454.A0A4S2MT52"/>